<dbReference type="Proteomes" id="UP000784294">
    <property type="component" value="Unassembled WGS sequence"/>
</dbReference>
<gene>
    <name evidence="2" type="ORF">PXEA_LOCUS8023</name>
</gene>
<dbReference type="EMBL" id="CAAALY010021674">
    <property type="protein sequence ID" value="VEL14583.1"/>
    <property type="molecule type" value="Genomic_DNA"/>
</dbReference>
<keyword evidence="1" id="KW-1133">Transmembrane helix</keyword>
<proteinExistence type="predicted"/>
<evidence type="ECO:0000256" key="1">
    <source>
        <dbReference type="SAM" id="Phobius"/>
    </source>
</evidence>
<comment type="caution">
    <text evidence="2">The sequence shown here is derived from an EMBL/GenBank/DDBJ whole genome shotgun (WGS) entry which is preliminary data.</text>
</comment>
<accession>A0A3S4ZLI0</accession>
<keyword evidence="1" id="KW-0812">Transmembrane</keyword>
<keyword evidence="3" id="KW-1185">Reference proteome</keyword>
<reference evidence="2" key="1">
    <citation type="submission" date="2018-11" db="EMBL/GenBank/DDBJ databases">
        <authorList>
            <consortium name="Pathogen Informatics"/>
        </authorList>
    </citation>
    <scope>NUCLEOTIDE SEQUENCE</scope>
</reference>
<feature type="transmembrane region" description="Helical" evidence="1">
    <location>
        <begin position="6"/>
        <end position="24"/>
    </location>
</feature>
<feature type="non-terminal residue" evidence="2">
    <location>
        <position position="98"/>
    </location>
</feature>
<organism evidence="2 3">
    <name type="scientific">Protopolystoma xenopodis</name>
    <dbReference type="NCBI Taxonomy" id="117903"/>
    <lineage>
        <taxon>Eukaryota</taxon>
        <taxon>Metazoa</taxon>
        <taxon>Spiralia</taxon>
        <taxon>Lophotrochozoa</taxon>
        <taxon>Platyhelminthes</taxon>
        <taxon>Monogenea</taxon>
        <taxon>Polyopisthocotylea</taxon>
        <taxon>Polystomatidea</taxon>
        <taxon>Polystomatidae</taxon>
        <taxon>Protopolystoma</taxon>
    </lineage>
</organism>
<sequence>MKSVYFFFIQIFIPVFIVIVDAILSAAGAGSSDGATVSATFSPFVLRRDVEVDLSTYHITSSGPVGLNDSACLQIIFTASTILALQPYQAVVACPPLS</sequence>
<keyword evidence="1" id="KW-0472">Membrane</keyword>
<name>A0A3S4ZLI0_9PLAT</name>
<evidence type="ECO:0000313" key="3">
    <source>
        <dbReference type="Proteomes" id="UP000784294"/>
    </source>
</evidence>
<protein>
    <submittedName>
        <fullName evidence="2">Uncharacterized protein</fullName>
    </submittedName>
</protein>
<evidence type="ECO:0000313" key="2">
    <source>
        <dbReference type="EMBL" id="VEL14583.1"/>
    </source>
</evidence>
<dbReference type="AlphaFoldDB" id="A0A3S4ZLI0"/>